<dbReference type="PANTHER" id="PTHR11153:SF8">
    <property type="entry name" value="SIDEROFLEXIN-1"/>
    <property type="match status" value="1"/>
</dbReference>
<feature type="transmembrane region" description="Helical" evidence="9">
    <location>
        <begin position="291"/>
        <end position="311"/>
    </location>
</feature>
<feature type="transmembrane region" description="Helical" evidence="9">
    <location>
        <begin position="126"/>
        <end position="147"/>
    </location>
</feature>
<feature type="transmembrane region" description="Helical" evidence="9">
    <location>
        <begin position="250"/>
        <end position="271"/>
    </location>
</feature>
<evidence type="ECO:0000256" key="7">
    <source>
        <dbReference type="ARBA" id="ARBA00023128"/>
    </source>
</evidence>
<evidence type="ECO:0000256" key="9">
    <source>
        <dbReference type="RuleBase" id="RU362000"/>
    </source>
</evidence>
<protein>
    <recommendedName>
        <fullName evidence="9">Sidoreflexin</fullName>
    </recommendedName>
</protein>
<feature type="transmembrane region" description="Helical" evidence="9">
    <location>
        <begin position="167"/>
        <end position="189"/>
    </location>
</feature>
<dbReference type="NCBIfam" id="TIGR00798">
    <property type="entry name" value="mtc"/>
    <property type="match status" value="1"/>
</dbReference>
<dbReference type="GO" id="GO:0015075">
    <property type="term" value="F:monoatomic ion transmembrane transporter activity"/>
    <property type="evidence" value="ECO:0007669"/>
    <property type="project" value="InterPro"/>
</dbReference>
<name>A0A6M2DF04_XENCH</name>
<proteinExistence type="inferred from homology"/>
<evidence type="ECO:0000256" key="2">
    <source>
        <dbReference type="ARBA" id="ARBA00005974"/>
    </source>
</evidence>
<keyword evidence="4 9" id="KW-0812">Transmembrane</keyword>
<dbReference type="AlphaFoldDB" id="A0A6M2DF04"/>
<dbReference type="Pfam" id="PF03820">
    <property type="entry name" value="SFXNs"/>
    <property type="match status" value="1"/>
</dbReference>
<comment type="similarity">
    <text evidence="2 9">Belongs to the sideroflexin family.</text>
</comment>
<evidence type="ECO:0000256" key="8">
    <source>
        <dbReference type="ARBA" id="ARBA00023136"/>
    </source>
</evidence>
<comment type="subcellular location">
    <subcellularLocation>
        <location evidence="1 9">Mitochondrion membrane</location>
        <topology evidence="1 9">Multi-pass membrane protein</topology>
    </subcellularLocation>
</comment>
<dbReference type="PANTHER" id="PTHR11153">
    <property type="entry name" value="SIDEROFLEXIN"/>
    <property type="match status" value="1"/>
</dbReference>
<evidence type="ECO:0000256" key="1">
    <source>
        <dbReference type="ARBA" id="ARBA00004225"/>
    </source>
</evidence>
<dbReference type="GO" id="GO:0140300">
    <property type="term" value="P:serine import into mitochondrion"/>
    <property type="evidence" value="ECO:0007669"/>
    <property type="project" value="TreeGrafter"/>
</dbReference>
<keyword evidence="5" id="KW-0029">Amino-acid transport</keyword>
<dbReference type="EMBL" id="GIIL01001066">
    <property type="protein sequence ID" value="NOV44792.1"/>
    <property type="molecule type" value="Transcribed_RNA"/>
</dbReference>
<evidence type="ECO:0000313" key="10">
    <source>
        <dbReference type="EMBL" id="NOV44792.1"/>
    </source>
</evidence>
<accession>A0A6M2DF04</accession>
<dbReference type="GO" id="GO:0005743">
    <property type="term" value="C:mitochondrial inner membrane"/>
    <property type="evidence" value="ECO:0007669"/>
    <property type="project" value="TreeGrafter"/>
</dbReference>
<keyword evidence="8 9" id="KW-0472">Membrane</keyword>
<evidence type="ECO:0000256" key="3">
    <source>
        <dbReference type="ARBA" id="ARBA00022448"/>
    </source>
</evidence>
<keyword evidence="3" id="KW-0813">Transport</keyword>
<dbReference type="InterPro" id="IPR004686">
    <property type="entry name" value="Mtc"/>
</dbReference>
<reference evidence="10" key="1">
    <citation type="submission" date="2020-03" db="EMBL/GenBank/DDBJ databases">
        <title>Transcriptomic Profiling of the Digestive Tract of the Rat Flea, Xenopsylla cheopis, Following Blood Feeding and Infection with Yersinia pestis.</title>
        <authorList>
            <person name="Bland D.M."/>
            <person name="Martens C.A."/>
            <person name="Virtaneva K."/>
            <person name="Kanakabandi K."/>
            <person name="Long D."/>
            <person name="Rosenke R."/>
            <person name="Saturday G.A."/>
            <person name="Hoyt F.H."/>
            <person name="Bruno D.P."/>
            <person name="Ribeiro J.M.C."/>
            <person name="Hinnebusch J."/>
        </authorList>
    </citation>
    <scope>NUCLEOTIDE SEQUENCE</scope>
</reference>
<evidence type="ECO:0000256" key="4">
    <source>
        <dbReference type="ARBA" id="ARBA00022692"/>
    </source>
</evidence>
<evidence type="ECO:0000256" key="5">
    <source>
        <dbReference type="ARBA" id="ARBA00022970"/>
    </source>
</evidence>
<organism evidence="10">
    <name type="scientific">Xenopsylla cheopis</name>
    <name type="common">Oriental rat flea</name>
    <name type="synonym">Pulex cheopis</name>
    <dbReference type="NCBI Taxonomy" id="163159"/>
    <lineage>
        <taxon>Eukaryota</taxon>
        <taxon>Metazoa</taxon>
        <taxon>Ecdysozoa</taxon>
        <taxon>Arthropoda</taxon>
        <taxon>Hexapoda</taxon>
        <taxon>Insecta</taxon>
        <taxon>Pterygota</taxon>
        <taxon>Neoptera</taxon>
        <taxon>Endopterygota</taxon>
        <taxon>Siphonaptera</taxon>
        <taxon>Pulicidae</taxon>
        <taxon>Xenopsyllinae</taxon>
        <taxon>Xenopsylla</taxon>
    </lineage>
</organism>
<keyword evidence="7 9" id="KW-0496">Mitochondrion</keyword>
<sequence length="351" mass="39355">MGSDKDSNVTTGLNNNNLEVKELKGPCLPRNINIDKPRYDQRFYWNRAKHFFGTTNPLNIFTTNRQLEHAREIVNKYRNGEKLPQTVTIEELWRAKTLYDSAYHPDTGDKMNIIGRMSAQVPMNMLITGGMMTFYKSPGAVIFWQWLNQSFNALVNYTNRSGSSEISNGQLLTSYVLATGGALTTALTLNKLVKRFPPVVGRFVPFVAVAASNCINVPMMRLQELRNGVPLQDEYGKGHGSSRIAAREGIAQVVFSRICMAAPGMLCVPLIMNHLELRGTLCRYPWANAPLQIGLVGLFLTFATPLCCALFQQRASISVNRLECELQEHLKSQDGCHIKCPINTLYYNKGL</sequence>
<evidence type="ECO:0000256" key="6">
    <source>
        <dbReference type="ARBA" id="ARBA00022989"/>
    </source>
</evidence>
<keyword evidence="6 9" id="KW-1133">Transmembrane helix</keyword>